<dbReference type="InterPro" id="IPR014408">
    <property type="entry name" value="dGMP_Pdiesterase_EAL/HD-GYP"/>
</dbReference>
<protein>
    <submittedName>
        <fullName evidence="3">HDOD domain-containing protein</fullName>
    </submittedName>
</protein>
<name>A0A3E0U333_9GAMM</name>
<evidence type="ECO:0000259" key="2">
    <source>
        <dbReference type="PROSITE" id="PS51833"/>
    </source>
</evidence>
<dbReference type="PANTHER" id="PTHR33525:SF4">
    <property type="entry name" value="CYCLIC DI-GMP PHOSPHODIESTERASE CDGJ"/>
    <property type="match status" value="1"/>
</dbReference>
<dbReference type="SUPFAM" id="SSF109604">
    <property type="entry name" value="HD-domain/PDEase-like"/>
    <property type="match status" value="1"/>
</dbReference>
<dbReference type="InterPro" id="IPR052340">
    <property type="entry name" value="RNase_Y/CdgJ"/>
</dbReference>
<dbReference type="PANTHER" id="PTHR33525">
    <property type="match status" value="1"/>
</dbReference>
<dbReference type="SUPFAM" id="SSF141868">
    <property type="entry name" value="EAL domain-like"/>
    <property type="match status" value="1"/>
</dbReference>
<dbReference type="Pfam" id="PF00563">
    <property type="entry name" value="EAL"/>
    <property type="match status" value="1"/>
</dbReference>
<feature type="domain" description="EAL" evidence="1">
    <location>
        <begin position="1"/>
        <end position="204"/>
    </location>
</feature>
<keyword evidence="4" id="KW-1185">Reference proteome</keyword>
<feature type="domain" description="HDOD" evidence="2">
    <location>
        <begin position="198"/>
        <end position="385"/>
    </location>
</feature>
<accession>A0A3E0U333</accession>
<sequence>MYSYVARQPILDINQNLVAYELLFRDGDSNYFPNINPDQATSNILTNNHLTMGVEQVTGDLPAYINFHADTLIRHFPSFLDPKKIVIEILEDVPISDELLAACKSLKEQGYVLALDDHDFDPKWDVFLPYIDIIKVDVLSISILEVSRYVNRIKPYNKTLLAEKVETAQQFEQLKMLGFSLFQGYFFAKPEMLKQKKITTTKHNILELINQASKMSLDFDHISDIFSSDPGLTYKLLRFINSPTYGRSQQITSLKHALVYIGEVELKKFIALLALSDLAEDKASELMRISLFRARFCEQIGQLLKDSDNPPKAFLTGLLSMIDGILDHDIQSVVEILPIDQDIKSALLGEAIYLTNYLDLAKHFEQGQWLHSESIAQQFGLDMEKCSAAHIEAMSWADSMLSC</sequence>
<comment type="caution">
    <text evidence="3">The sequence shown here is derived from an EMBL/GenBank/DDBJ whole genome shotgun (WGS) entry which is preliminary data.</text>
</comment>
<dbReference type="InterPro" id="IPR035919">
    <property type="entry name" value="EAL_sf"/>
</dbReference>
<dbReference type="PROSITE" id="PS50883">
    <property type="entry name" value="EAL"/>
    <property type="match status" value="1"/>
</dbReference>
<gene>
    <name evidence="3" type="ORF">DXX94_11790</name>
</gene>
<organism evidence="3 4">
    <name type="scientific">Thalassotalea euphylliae</name>
    <dbReference type="NCBI Taxonomy" id="1655234"/>
    <lineage>
        <taxon>Bacteria</taxon>
        <taxon>Pseudomonadati</taxon>
        <taxon>Pseudomonadota</taxon>
        <taxon>Gammaproteobacteria</taxon>
        <taxon>Alteromonadales</taxon>
        <taxon>Colwelliaceae</taxon>
        <taxon>Thalassotalea</taxon>
    </lineage>
</organism>
<dbReference type="InterPro" id="IPR013976">
    <property type="entry name" value="HDOD"/>
</dbReference>
<evidence type="ECO:0000313" key="3">
    <source>
        <dbReference type="EMBL" id="REL31338.1"/>
    </source>
</evidence>
<dbReference type="PROSITE" id="PS51833">
    <property type="entry name" value="HDOD"/>
    <property type="match status" value="1"/>
</dbReference>
<reference evidence="4" key="1">
    <citation type="submission" date="2018-08" db="EMBL/GenBank/DDBJ databases">
        <title>Thalassotalea euphylliae genome.</title>
        <authorList>
            <person name="Summers S."/>
            <person name="Rice S.A."/>
            <person name="Freckelton M.L."/>
            <person name="Nedved B.T."/>
            <person name="Hadfield M.G."/>
        </authorList>
    </citation>
    <scope>NUCLEOTIDE SEQUENCE [LARGE SCALE GENOMIC DNA]</scope>
    <source>
        <strain evidence="4">H3</strain>
    </source>
</reference>
<dbReference type="AlphaFoldDB" id="A0A3E0U333"/>
<dbReference type="RefSeq" id="WP_116016095.1">
    <property type="nucleotide sequence ID" value="NZ_QUOT01000001.1"/>
</dbReference>
<evidence type="ECO:0000259" key="1">
    <source>
        <dbReference type="PROSITE" id="PS50883"/>
    </source>
</evidence>
<dbReference type="SMART" id="SM00052">
    <property type="entry name" value="EAL"/>
    <property type="match status" value="1"/>
</dbReference>
<dbReference type="Proteomes" id="UP000256899">
    <property type="component" value="Unassembled WGS sequence"/>
</dbReference>
<dbReference type="EMBL" id="QUOT01000001">
    <property type="protein sequence ID" value="REL31338.1"/>
    <property type="molecule type" value="Genomic_DNA"/>
</dbReference>
<evidence type="ECO:0000313" key="4">
    <source>
        <dbReference type="Proteomes" id="UP000256899"/>
    </source>
</evidence>
<dbReference type="Gene3D" id="3.20.20.450">
    <property type="entry name" value="EAL domain"/>
    <property type="match status" value="1"/>
</dbReference>
<dbReference type="InterPro" id="IPR001633">
    <property type="entry name" value="EAL_dom"/>
</dbReference>
<dbReference type="PIRSF" id="PIRSF003180">
    <property type="entry name" value="DiGMPpdiest_YuxH"/>
    <property type="match status" value="1"/>
</dbReference>
<dbReference type="Gene3D" id="1.10.3210.10">
    <property type="entry name" value="Hypothetical protein af1432"/>
    <property type="match status" value="1"/>
</dbReference>
<proteinExistence type="predicted"/>
<dbReference type="Pfam" id="PF08668">
    <property type="entry name" value="HDOD"/>
    <property type="match status" value="1"/>
</dbReference>